<dbReference type="OrthoDB" id="1448347at2"/>
<evidence type="ECO:0000313" key="2">
    <source>
        <dbReference type="Proteomes" id="UP000077552"/>
    </source>
</evidence>
<reference evidence="1 2" key="1">
    <citation type="submission" date="2016-05" db="EMBL/GenBank/DDBJ databases">
        <title>Genome sequencing of Vitellibacter soesokkakensis RSSK-12.</title>
        <authorList>
            <person name="Thevarajoo S."/>
            <person name="Selvaratnam C."/>
            <person name="Goh K.M."/>
            <person name="Chan K.-G."/>
            <person name="Chong C.S."/>
        </authorList>
    </citation>
    <scope>NUCLEOTIDE SEQUENCE [LARGE SCALE GENOMIC DNA]</scope>
    <source>
        <strain evidence="1 2">RSSK-12</strain>
    </source>
</reference>
<name>A0A1A9LFB9_9FLAO</name>
<protein>
    <recommendedName>
        <fullName evidence="3">DUF3244 domain-containing protein</fullName>
    </recommendedName>
</protein>
<dbReference type="RefSeq" id="WP_068761790.1">
    <property type="nucleotide sequence ID" value="NZ_LXIE01000012.1"/>
</dbReference>
<proteinExistence type="predicted"/>
<dbReference type="STRING" id="1385699.A7A78_03815"/>
<dbReference type="EMBL" id="LXIE01000012">
    <property type="protein sequence ID" value="OAD91616.1"/>
    <property type="molecule type" value="Genomic_DNA"/>
</dbReference>
<dbReference type="AlphaFoldDB" id="A0A1A9LFB9"/>
<organism evidence="1 2">
    <name type="scientific">Aequorivita soesokkakensis</name>
    <dbReference type="NCBI Taxonomy" id="1385699"/>
    <lineage>
        <taxon>Bacteria</taxon>
        <taxon>Pseudomonadati</taxon>
        <taxon>Bacteroidota</taxon>
        <taxon>Flavobacteriia</taxon>
        <taxon>Flavobacteriales</taxon>
        <taxon>Flavobacteriaceae</taxon>
        <taxon>Aequorivita</taxon>
    </lineage>
</organism>
<gene>
    <name evidence="1" type="ORF">A7A78_03815</name>
</gene>
<comment type="caution">
    <text evidence="1">The sequence shown here is derived from an EMBL/GenBank/DDBJ whole genome shotgun (WGS) entry which is preliminary data.</text>
</comment>
<evidence type="ECO:0000313" key="1">
    <source>
        <dbReference type="EMBL" id="OAD91616.1"/>
    </source>
</evidence>
<evidence type="ECO:0008006" key="3">
    <source>
        <dbReference type="Google" id="ProtNLM"/>
    </source>
</evidence>
<accession>A0A1A9LFB9</accession>
<dbReference type="Proteomes" id="UP000077552">
    <property type="component" value="Unassembled WGS sequence"/>
</dbReference>
<keyword evidence="2" id="KW-1185">Reference proteome</keyword>
<sequence length="109" mass="12520">MKNLLVIIAILFVSLTYGQKNEASKYGDLISMEPSEVAASAILSINFLEANTLKYTISKNNEVLFTKEIEKNEGAQMMKFDLSFLEKGRYEIRFFVENNEVKKIPFKKI</sequence>